<keyword evidence="3 7" id="KW-0812">Transmembrane</keyword>
<evidence type="ECO:0000256" key="3">
    <source>
        <dbReference type="ARBA" id="ARBA00022692"/>
    </source>
</evidence>
<organism evidence="9 10">
    <name type="scientific">Aeromicrobium panaciterrae</name>
    <dbReference type="NCBI Taxonomy" id="363861"/>
    <lineage>
        <taxon>Bacteria</taxon>
        <taxon>Bacillati</taxon>
        <taxon>Actinomycetota</taxon>
        <taxon>Actinomycetes</taxon>
        <taxon>Propionibacteriales</taxon>
        <taxon>Nocardioidaceae</taxon>
        <taxon>Aeromicrobium</taxon>
    </lineage>
</organism>
<dbReference type="RefSeq" id="WP_309966888.1">
    <property type="nucleotide sequence ID" value="NZ_JAVDWH010000001.1"/>
</dbReference>
<dbReference type="Pfam" id="PF06271">
    <property type="entry name" value="RDD"/>
    <property type="match status" value="1"/>
</dbReference>
<name>A0ABU1UL60_9ACTN</name>
<comment type="subcellular location">
    <subcellularLocation>
        <location evidence="1">Cell membrane</location>
        <topology evidence="1">Multi-pass membrane protein</topology>
    </subcellularLocation>
</comment>
<protein>
    <submittedName>
        <fullName evidence="9">RDD family membrane protein YckC</fullName>
    </submittedName>
</protein>
<dbReference type="EMBL" id="JAVDWH010000001">
    <property type="protein sequence ID" value="MDR7085890.1"/>
    <property type="molecule type" value="Genomic_DNA"/>
</dbReference>
<evidence type="ECO:0000313" key="10">
    <source>
        <dbReference type="Proteomes" id="UP001257739"/>
    </source>
</evidence>
<evidence type="ECO:0000256" key="2">
    <source>
        <dbReference type="ARBA" id="ARBA00022475"/>
    </source>
</evidence>
<feature type="region of interest" description="Disordered" evidence="6">
    <location>
        <begin position="1"/>
        <end position="43"/>
    </location>
</feature>
<evidence type="ECO:0000256" key="4">
    <source>
        <dbReference type="ARBA" id="ARBA00022989"/>
    </source>
</evidence>
<evidence type="ECO:0000313" key="9">
    <source>
        <dbReference type="EMBL" id="MDR7085890.1"/>
    </source>
</evidence>
<evidence type="ECO:0000256" key="6">
    <source>
        <dbReference type="SAM" id="MobiDB-lite"/>
    </source>
</evidence>
<comment type="caution">
    <text evidence="9">The sequence shown here is derived from an EMBL/GenBank/DDBJ whole genome shotgun (WGS) entry which is preliminary data.</text>
</comment>
<dbReference type="Proteomes" id="UP001257739">
    <property type="component" value="Unassembled WGS sequence"/>
</dbReference>
<proteinExistence type="predicted"/>
<sequence length="198" mass="21627">MTQPPENQQPDPSYPTYPSYPGAPPEGGFPPPPPQYGAYPPPPGQYGYPTGQVRFASWLERFGALILDSLPGVAISFAAAAIFGEPFTVTVDSADQLHFESDSTAILASYGLGFLWIIFNSIYLQGTTGQTIGKKVLGIAVYRAGTNQPTGYGLAIGRYFARFLDLLPCYLGVLWPLWDNEKRTFADMICGTRVYKIN</sequence>
<keyword evidence="10" id="KW-1185">Reference proteome</keyword>
<dbReference type="PANTHER" id="PTHR36115">
    <property type="entry name" value="PROLINE-RICH ANTIGEN HOMOLOG-RELATED"/>
    <property type="match status" value="1"/>
</dbReference>
<feature type="transmembrane region" description="Helical" evidence="7">
    <location>
        <begin position="104"/>
        <end position="124"/>
    </location>
</feature>
<feature type="compositionally biased region" description="Low complexity" evidence="6">
    <location>
        <begin position="10"/>
        <end position="20"/>
    </location>
</feature>
<keyword evidence="5 7" id="KW-0472">Membrane</keyword>
<dbReference type="PANTHER" id="PTHR36115:SF6">
    <property type="entry name" value="PROLINE-RICH ANTIGEN HOMOLOG"/>
    <property type="match status" value="1"/>
</dbReference>
<evidence type="ECO:0000256" key="1">
    <source>
        <dbReference type="ARBA" id="ARBA00004651"/>
    </source>
</evidence>
<dbReference type="InterPro" id="IPR010432">
    <property type="entry name" value="RDD"/>
</dbReference>
<reference evidence="9 10" key="1">
    <citation type="submission" date="2023-07" db="EMBL/GenBank/DDBJ databases">
        <title>Sorghum-associated microbial communities from plants grown in Nebraska, USA.</title>
        <authorList>
            <person name="Schachtman D."/>
        </authorList>
    </citation>
    <scope>NUCLEOTIDE SEQUENCE [LARGE SCALE GENOMIC DNA]</scope>
    <source>
        <strain evidence="9 10">BE248</strain>
    </source>
</reference>
<accession>A0ABU1UL60</accession>
<gene>
    <name evidence="9" type="ORF">J2X11_000729</name>
</gene>
<feature type="domain" description="RDD" evidence="8">
    <location>
        <begin position="56"/>
        <end position="191"/>
    </location>
</feature>
<dbReference type="InterPro" id="IPR051791">
    <property type="entry name" value="Pra-immunoreactive"/>
</dbReference>
<evidence type="ECO:0000256" key="7">
    <source>
        <dbReference type="SAM" id="Phobius"/>
    </source>
</evidence>
<evidence type="ECO:0000256" key="5">
    <source>
        <dbReference type="ARBA" id="ARBA00023136"/>
    </source>
</evidence>
<keyword evidence="2" id="KW-1003">Cell membrane</keyword>
<feature type="transmembrane region" description="Helical" evidence="7">
    <location>
        <begin position="62"/>
        <end position="84"/>
    </location>
</feature>
<evidence type="ECO:0000259" key="8">
    <source>
        <dbReference type="Pfam" id="PF06271"/>
    </source>
</evidence>
<feature type="compositionally biased region" description="Pro residues" evidence="6">
    <location>
        <begin position="21"/>
        <end position="43"/>
    </location>
</feature>
<keyword evidence="4 7" id="KW-1133">Transmembrane helix</keyword>